<organism evidence="3 4">
    <name type="scientific">Nonomuraea terrae</name>
    <dbReference type="NCBI Taxonomy" id="2530383"/>
    <lineage>
        <taxon>Bacteria</taxon>
        <taxon>Bacillati</taxon>
        <taxon>Actinomycetota</taxon>
        <taxon>Actinomycetes</taxon>
        <taxon>Streptosporangiales</taxon>
        <taxon>Streptosporangiaceae</taxon>
        <taxon>Nonomuraea</taxon>
    </lineage>
</organism>
<dbReference type="PANTHER" id="PTHR42748">
    <property type="entry name" value="NITROGEN METABOLITE REPRESSION PROTEIN NMRA FAMILY MEMBER"/>
    <property type="match status" value="1"/>
</dbReference>
<gene>
    <name evidence="3" type="ORF">E1286_21075</name>
</gene>
<feature type="domain" description="NAD(P)-binding" evidence="2">
    <location>
        <begin position="34"/>
        <end position="135"/>
    </location>
</feature>
<dbReference type="PANTHER" id="PTHR42748:SF3">
    <property type="entry name" value="BLL4366 PROTEIN"/>
    <property type="match status" value="1"/>
</dbReference>
<proteinExistence type="predicted"/>
<protein>
    <submittedName>
        <fullName evidence="3">SDR family oxidoreductase</fullName>
    </submittedName>
</protein>
<dbReference type="InterPro" id="IPR051164">
    <property type="entry name" value="NmrA-like_oxidored"/>
</dbReference>
<dbReference type="Proteomes" id="UP000295302">
    <property type="component" value="Unassembled WGS sequence"/>
</dbReference>
<dbReference type="Gene3D" id="3.40.50.720">
    <property type="entry name" value="NAD(P)-binding Rossmann-like Domain"/>
    <property type="match status" value="1"/>
</dbReference>
<evidence type="ECO:0000259" key="2">
    <source>
        <dbReference type="Pfam" id="PF13460"/>
    </source>
</evidence>
<dbReference type="RefSeq" id="WP_132615090.1">
    <property type="nucleotide sequence ID" value="NZ_SMKQ01000062.1"/>
</dbReference>
<dbReference type="InterPro" id="IPR016040">
    <property type="entry name" value="NAD(P)-bd_dom"/>
</dbReference>
<evidence type="ECO:0000256" key="1">
    <source>
        <dbReference type="ARBA" id="ARBA00022857"/>
    </source>
</evidence>
<sequence>MKIVVIGGTGLIGAGLVDALRGRGHDVVPASPSSGVDAVTGKGLAAALAGADAVADVAKGRSVEAEAAMEFFTTATRNVLAAERNAGVWHHVALSIVGVDRLPASGHYRAKVAQERLIEESGIAYSIVRATQFFEFIRAIADSAAEGGTILLPPALVQPVAAADVVAVLADIVTGPPLRGIVEVAGPEVFPLDEVARTALAAWGDPRTVITDPHAPYFGGELGERTLVPDEGHARIAATPLARWLRPG</sequence>
<evidence type="ECO:0000313" key="4">
    <source>
        <dbReference type="Proteomes" id="UP000295302"/>
    </source>
</evidence>
<dbReference type="InterPro" id="IPR036291">
    <property type="entry name" value="NAD(P)-bd_dom_sf"/>
</dbReference>
<keyword evidence="4" id="KW-1185">Reference proteome</keyword>
<dbReference type="AlphaFoldDB" id="A0A4R4YMS1"/>
<dbReference type="SUPFAM" id="SSF51735">
    <property type="entry name" value="NAD(P)-binding Rossmann-fold domains"/>
    <property type="match status" value="1"/>
</dbReference>
<dbReference type="Pfam" id="PF13460">
    <property type="entry name" value="NAD_binding_10"/>
    <property type="match status" value="1"/>
</dbReference>
<reference evidence="3 4" key="1">
    <citation type="submission" date="2019-03" db="EMBL/GenBank/DDBJ databases">
        <title>Draft genome sequences of novel Actinobacteria.</title>
        <authorList>
            <person name="Sahin N."/>
            <person name="Ay H."/>
            <person name="Saygin H."/>
        </authorList>
    </citation>
    <scope>NUCLEOTIDE SEQUENCE [LARGE SCALE GENOMIC DNA]</scope>
    <source>
        <strain evidence="3 4">CH32</strain>
    </source>
</reference>
<dbReference type="OrthoDB" id="9771302at2"/>
<keyword evidence="1" id="KW-0521">NADP</keyword>
<evidence type="ECO:0000313" key="3">
    <source>
        <dbReference type="EMBL" id="TDD46358.1"/>
    </source>
</evidence>
<name>A0A4R4YMS1_9ACTN</name>
<dbReference type="EMBL" id="SMKQ01000062">
    <property type="protein sequence ID" value="TDD46358.1"/>
    <property type="molecule type" value="Genomic_DNA"/>
</dbReference>
<comment type="caution">
    <text evidence="3">The sequence shown here is derived from an EMBL/GenBank/DDBJ whole genome shotgun (WGS) entry which is preliminary data.</text>
</comment>
<accession>A0A4R4YMS1</accession>